<dbReference type="GO" id="GO:0004775">
    <property type="term" value="F:succinate-CoA ligase (ADP-forming) activity"/>
    <property type="evidence" value="ECO:0007669"/>
    <property type="project" value="UniProtKB-UniRule"/>
</dbReference>
<dbReference type="Gene3D" id="3.40.50.261">
    <property type="entry name" value="Succinyl-CoA synthetase domains"/>
    <property type="match status" value="1"/>
</dbReference>
<keyword evidence="3 10" id="KW-0436">Ligase</keyword>
<dbReference type="PIRSF" id="PIRSF001554">
    <property type="entry name" value="SucCS_beta"/>
    <property type="match status" value="1"/>
</dbReference>
<comment type="pathway">
    <text evidence="10">Carbohydrate metabolism; tricarboxylic acid cycle; succinate from succinyl-CoA (ligase route): step 1/1.</text>
</comment>
<dbReference type="InterPro" id="IPR013815">
    <property type="entry name" value="ATP_grasp_subdomain_1"/>
</dbReference>
<dbReference type="GO" id="GO:0050074">
    <property type="term" value="F:malate-CoA ligase activity"/>
    <property type="evidence" value="ECO:0007669"/>
    <property type="project" value="UniProtKB-EC"/>
</dbReference>
<comment type="catalytic activity">
    <reaction evidence="10">
        <text>GTP + succinate + CoA = succinyl-CoA + GDP + phosphate</text>
        <dbReference type="Rhea" id="RHEA:22120"/>
        <dbReference type="ChEBI" id="CHEBI:30031"/>
        <dbReference type="ChEBI" id="CHEBI:37565"/>
        <dbReference type="ChEBI" id="CHEBI:43474"/>
        <dbReference type="ChEBI" id="CHEBI:57287"/>
        <dbReference type="ChEBI" id="CHEBI:57292"/>
        <dbReference type="ChEBI" id="CHEBI:58189"/>
    </reaction>
</comment>
<feature type="binding site" evidence="10">
    <location>
        <position position="209"/>
    </location>
    <ligand>
        <name>Mg(2+)</name>
        <dbReference type="ChEBI" id="CHEBI:18420"/>
    </ligand>
</feature>
<feature type="binding site" evidence="10">
    <location>
        <begin position="331"/>
        <end position="333"/>
    </location>
    <ligand>
        <name>substrate</name>
        <note>ligand shared with subunit alpha</note>
    </ligand>
</feature>
<dbReference type="FunFam" id="3.40.50.261:FF:000001">
    <property type="entry name" value="Succinate--CoA ligase [ADP-forming] subunit beta"/>
    <property type="match status" value="1"/>
</dbReference>
<dbReference type="GO" id="GO:0006104">
    <property type="term" value="P:succinyl-CoA metabolic process"/>
    <property type="evidence" value="ECO:0007669"/>
    <property type="project" value="TreeGrafter"/>
</dbReference>
<evidence type="ECO:0000256" key="10">
    <source>
        <dbReference type="HAMAP-Rule" id="MF_00558"/>
    </source>
</evidence>
<comment type="similarity">
    <text evidence="1 10">Belongs to the succinate/malate CoA ligase beta subunit family.</text>
</comment>
<evidence type="ECO:0000256" key="2">
    <source>
        <dbReference type="ARBA" id="ARBA00022532"/>
    </source>
</evidence>
<evidence type="ECO:0000256" key="7">
    <source>
        <dbReference type="ARBA" id="ARBA00022842"/>
    </source>
</evidence>
<dbReference type="GO" id="GO:0005829">
    <property type="term" value="C:cytosol"/>
    <property type="evidence" value="ECO:0007669"/>
    <property type="project" value="TreeGrafter"/>
</dbReference>
<feature type="domain" description="ATP-grasp" evidence="11">
    <location>
        <begin position="9"/>
        <end position="55"/>
    </location>
</feature>
<dbReference type="InterPro" id="IPR011761">
    <property type="entry name" value="ATP-grasp"/>
</dbReference>
<dbReference type="EMBL" id="FODS01000029">
    <property type="protein sequence ID" value="SEP14409.1"/>
    <property type="molecule type" value="Genomic_DNA"/>
</dbReference>
<dbReference type="InterPro" id="IPR016102">
    <property type="entry name" value="Succinyl-CoA_synth-like"/>
</dbReference>
<evidence type="ECO:0000256" key="5">
    <source>
        <dbReference type="ARBA" id="ARBA00022741"/>
    </source>
</evidence>
<dbReference type="EC" id="6.2.1.5" evidence="10"/>
<dbReference type="HAMAP" id="MF_00558">
    <property type="entry name" value="Succ_CoA_beta"/>
    <property type="match status" value="1"/>
</dbReference>
<dbReference type="Gene3D" id="3.30.1490.20">
    <property type="entry name" value="ATP-grasp fold, A domain"/>
    <property type="match status" value="1"/>
</dbReference>
<reference evidence="12 13" key="1">
    <citation type="submission" date="2016-10" db="EMBL/GenBank/DDBJ databases">
        <authorList>
            <person name="de Groot N.N."/>
        </authorList>
    </citation>
    <scope>NUCLEOTIDE SEQUENCE [LARGE SCALE GENOMIC DNA]</scope>
    <source>
        <strain evidence="12 13">DSM 27842</strain>
    </source>
</reference>
<evidence type="ECO:0000256" key="8">
    <source>
        <dbReference type="ARBA" id="ARBA00052241"/>
    </source>
</evidence>
<dbReference type="GO" id="GO:0042709">
    <property type="term" value="C:succinate-CoA ligase complex"/>
    <property type="evidence" value="ECO:0007669"/>
    <property type="project" value="TreeGrafter"/>
</dbReference>
<dbReference type="FunFam" id="3.30.1490.20:FF:000002">
    <property type="entry name" value="Succinate--CoA ligase [ADP-forming] subunit beta"/>
    <property type="match status" value="1"/>
</dbReference>
<keyword evidence="4 10" id="KW-0479">Metal-binding</keyword>
<evidence type="ECO:0000256" key="9">
    <source>
        <dbReference type="ARBA" id="ARBA00060690"/>
    </source>
</evidence>
<dbReference type="NCBIfam" id="TIGR01016">
    <property type="entry name" value="sucCoAbeta"/>
    <property type="match status" value="1"/>
</dbReference>
<dbReference type="OrthoDB" id="9802602at2"/>
<sequence length="397" mass="42407">MNIHEYQAKALLRSYGAPVSEGRVVLKAENAKTAAGELDGPLWVVKAQIHAGGRGKGHFEESGAGEKGGVRLTKSVEEAAEEAKKMLGRTLVTHQTGPAGKQVNRIYIEDGSGIERELYLALLVDRVSSRVSFVCSTEGGMDIEEVAANTPEKILSFSVDPATGYQPFHGRRIAFALGLEGAQIKQCVSLMGLLYKAFIEKDMEMLEINPLIVAEGGALKVLDAKLSFDSNALYRHDDIAALRDETEEDPKELEASKYDLNYIALDGEIGCMVNGAGLAMATMDIIKLYGAEPANFLDVGGGATKDKVTEAFKIITSDKNVKGILVNIFGGIMRCDVIAEGVIAAVKEVGLKVPLVVRLEGTNVDKGKEIISNSGLDVIAADDLKDGAQKIVKAVKG</sequence>
<dbReference type="GO" id="GO:0004776">
    <property type="term" value="F:succinate-CoA ligase (GDP-forming) activity"/>
    <property type="evidence" value="ECO:0007669"/>
    <property type="project" value="RHEA"/>
</dbReference>
<dbReference type="InterPro" id="IPR013650">
    <property type="entry name" value="ATP-grasp_succ-CoA_synth-type"/>
</dbReference>
<feature type="binding site" evidence="10">
    <location>
        <position position="117"/>
    </location>
    <ligand>
        <name>ATP</name>
        <dbReference type="ChEBI" id="CHEBI:30616"/>
    </ligand>
</feature>
<accession>A0A1H8VG92</accession>
<feature type="binding site" evidence="10">
    <location>
        <position position="274"/>
    </location>
    <ligand>
        <name>substrate</name>
        <note>ligand shared with subunit alpha</note>
    </ligand>
</feature>
<keyword evidence="5 10" id="KW-0547">Nucleotide-binding</keyword>
<feature type="binding site" evidence="10">
    <location>
        <position position="112"/>
    </location>
    <ligand>
        <name>ATP</name>
        <dbReference type="ChEBI" id="CHEBI:30616"/>
    </ligand>
</feature>
<dbReference type="InterPro" id="IPR005809">
    <property type="entry name" value="Succ_CoA_ligase-like_bsu"/>
</dbReference>
<dbReference type="NCBIfam" id="NF001913">
    <property type="entry name" value="PRK00696.1"/>
    <property type="match status" value="1"/>
</dbReference>
<proteinExistence type="inferred from homology"/>
<dbReference type="InterPro" id="IPR005811">
    <property type="entry name" value="SUCC_ACL_C"/>
</dbReference>
<organism evidence="12 13">
    <name type="scientific">Salinihabitans flavidus</name>
    <dbReference type="NCBI Taxonomy" id="569882"/>
    <lineage>
        <taxon>Bacteria</taxon>
        <taxon>Pseudomonadati</taxon>
        <taxon>Pseudomonadota</taxon>
        <taxon>Alphaproteobacteria</taxon>
        <taxon>Rhodobacterales</taxon>
        <taxon>Roseobacteraceae</taxon>
        <taxon>Salinihabitans</taxon>
    </lineage>
</organism>
<evidence type="ECO:0000256" key="3">
    <source>
        <dbReference type="ARBA" id="ARBA00022598"/>
    </source>
</evidence>
<dbReference type="UniPathway" id="UPA00223">
    <property type="reaction ID" value="UER00999"/>
</dbReference>
<dbReference type="GO" id="GO:0005524">
    <property type="term" value="F:ATP binding"/>
    <property type="evidence" value="ECO:0007669"/>
    <property type="project" value="UniProtKB-UniRule"/>
</dbReference>
<dbReference type="PANTHER" id="PTHR11815">
    <property type="entry name" value="SUCCINYL-COA SYNTHETASE BETA CHAIN"/>
    <property type="match status" value="1"/>
</dbReference>
<dbReference type="FunFam" id="3.30.470.20:FF:000002">
    <property type="entry name" value="Succinate--CoA ligase [ADP-forming] subunit beta"/>
    <property type="match status" value="1"/>
</dbReference>
<comment type="pathway">
    <text evidence="9">One-carbon metabolism; formaldehyde assimilation via serine pathway.</text>
</comment>
<comment type="catalytic activity">
    <reaction evidence="10">
        <text>succinate + ATP + CoA = succinyl-CoA + ADP + phosphate</text>
        <dbReference type="Rhea" id="RHEA:17661"/>
        <dbReference type="ChEBI" id="CHEBI:30031"/>
        <dbReference type="ChEBI" id="CHEBI:30616"/>
        <dbReference type="ChEBI" id="CHEBI:43474"/>
        <dbReference type="ChEBI" id="CHEBI:57287"/>
        <dbReference type="ChEBI" id="CHEBI:57292"/>
        <dbReference type="ChEBI" id="CHEBI:456216"/>
        <dbReference type="EC" id="6.2.1.5"/>
    </reaction>
</comment>
<dbReference type="PROSITE" id="PS01217">
    <property type="entry name" value="SUCCINYL_COA_LIG_3"/>
    <property type="match status" value="1"/>
</dbReference>
<keyword evidence="7 10" id="KW-0460">Magnesium</keyword>
<evidence type="ECO:0000313" key="13">
    <source>
        <dbReference type="Proteomes" id="UP000198893"/>
    </source>
</evidence>
<protein>
    <recommendedName>
        <fullName evidence="10">Succinate--CoA ligase [ADP-forming] subunit beta</fullName>
        <ecNumber evidence="10">6.2.1.5</ecNumber>
    </recommendedName>
    <alternativeName>
        <fullName evidence="10">Succinyl-CoA synthetase subunit beta</fullName>
        <shortName evidence="10">SCS-beta</shortName>
    </alternativeName>
</protein>
<dbReference type="Pfam" id="PF08442">
    <property type="entry name" value="ATP-grasp_2"/>
    <property type="match status" value="1"/>
</dbReference>
<dbReference type="SUPFAM" id="SSF56059">
    <property type="entry name" value="Glutathione synthetase ATP-binding domain-like"/>
    <property type="match status" value="1"/>
</dbReference>
<dbReference type="Proteomes" id="UP000198893">
    <property type="component" value="Unassembled WGS sequence"/>
</dbReference>
<comment type="function">
    <text evidence="10">Succinyl-CoA synthetase functions in the citric acid cycle (TCA), coupling the hydrolysis of succinyl-CoA to the synthesis of either ATP or GTP and thus represents the only step of substrate-level phosphorylation in the TCA. The beta subunit provides nucleotide specificity of the enzyme and binds the substrate succinate, while the binding sites for coenzyme A and phosphate are found in the alpha subunit.</text>
</comment>
<keyword evidence="6 10" id="KW-0067">ATP-binding</keyword>
<dbReference type="GO" id="GO:0000287">
    <property type="term" value="F:magnesium ion binding"/>
    <property type="evidence" value="ECO:0007669"/>
    <property type="project" value="UniProtKB-UniRule"/>
</dbReference>
<evidence type="ECO:0000256" key="4">
    <source>
        <dbReference type="ARBA" id="ARBA00022723"/>
    </source>
</evidence>
<dbReference type="SUPFAM" id="SSF52210">
    <property type="entry name" value="Succinyl-CoA synthetase domains"/>
    <property type="match status" value="1"/>
</dbReference>
<feature type="binding site" evidence="10">
    <location>
        <begin position="53"/>
        <end position="55"/>
    </location>
    <ligand>
        <name>ATP</name>
        <dbReference type="ChEBI" id="CHEBI:30616"/>
    </ligand>
</feature>
<dbReference type="GO" id="GO:0006099">
    <property type="term" value="P:tricarboxylic acid cycle"/>
    <property type="evidence" value="ECO:0007669"/>
    <property type="project" value="UniProtKB-UniRule"/>
</dbReference>
<comment type="subunit">
    <text evidence="10">Heterotetramer of two alpha and two beta subunits.</text>
</comment>
<dbReference type="PROSITE" id="PS50975">
    <property type="entry name" value="ATP_GRASP"/>
    <property type="match status" value="1"/>
</dbReference>
<dbReference type="STRING" id="569882.SAMN04490248_1297"/>
<dbReference type="RefSeq" id="WP_093120201.1">
    <property type="nucleotide sequence ID" value="NZ_FODS01000029.1"/>
</dbReference>
<dbReference type="Pfam" id="PF00549">
    <property type="entry name" value="Ligase_CoA"/>
    <property type="match status" value="1"/>
</dbReference>
<dbReference type="InterPro" id="IPR017866">
    <property type="entry name" value="Succ-CoA_synthase_bsu_CS"/>
</dbReference>
<keyword evidence="2 10" id="KW-0816">Tricarboxylic acid cycle</keyword>
<keyword evidence="13" id="KW-1185">Reference proteome</keyword>
<comment type="cofactor">
    <cofactor evidence="10">
        <name>Mg(2+)</name>
        <dbReference type="ChEBI" id="CHEBI:18420"/>
    </cofactor>
    <text evidence="10">Binds 1 Mg(2+) ion per subunit.</text>
</comment>
<evidence type="ECO:0000313" key="12">
    <source>
        <dbReference type="EMBL" id="SEP14409.1"/>
    </source>
</evidence>
<feature type="binding site" evidence="10">
    <location>
        <position position="109"/>
    </location>
    <ligand>
        <name>ATP</name>
        <dbReference type="ChEBI" id="CHEBI:30616"/>
    </ligand>
</feature>
<feature type="binding site" evidence="10">
    <location>
        <position position="223"/>
    </location>
    <ligand>
        <name>Mg(2+)</name>
        <dbReference type="ChEBI" id="CHEBI:18420"/>
    </ligand>
</feature>
<comment type="catalytic activity">
    <reaction evidence="8">
        <text>(S)-malate + ATP + CoA = (S)-malyl-CoA + ADP + phosphate</text>
        <dbReference type="Rhea" id="RHEA:26193"/>
        <dbReference type="ChEBI" id="CHEBI:15589"/>
        <dbReference type="ChEBI" id="CHEBI:30616"/>
        <dbReference type="ChEBI" id="CHEBI:43474"/>
        <dbReference type="ChEBI" id="CHEBI:57287"/>
        <dbReference type="ChEBI" id="CHEBI:57317"/>
        <dbReference type="ChEBI" id="CHEBI:456216"/>
        <dbReference type="EC" id="6.2.1.9"/>
    </reaction>
</comment>
<dbReference type="AlphaFoldDB" id="A0A1H8VG92"/>
<name>A0A1H8VG92_9RHOB</name>
<gene>
    <name evidence="10" type="primary">sucC</name>
    <name evidence="12" type="ORF">SAMN04490248_1297</name>
</gene>
<dbReference type="Gene3D" id="3.30.470.20">
    <property type="entry name" value="ATP-grasp fold, B domain"/>
    <property type="match status" value="1"/>
</dbReference>
<evidence type="ECO:0000259" key="11">
    <source>
        <dbReference type="PROSITE" id="PS50975"/>
    </source>
</evidence>
<dbReference type="PANTHER" id="PTHR11815:SF10">
    <property type="entry name" value="SUCCINATE--COA LIGASE [GDP-FORMING] SUBUNIT BETA, MITOCHONDRIAL"/>
    <property type="match status" value="1"/>
</dbReference>
<evidence type="ECO:0000256" key="1">
    <source>
        <dbReference type="ARBA" id="ARBA00009182"/>
    </source>
</evidence>
<feature type="binding site" evidence="10">
    <location>
        <position position="46"/>
    </location>
    <ligand>
        <name>ATP</name>
        <dbReference type="ChEBI" id="CHEBI:30616"/>
    </ligand>
</feature>
<evidence type="ECO:0000256" key="6">
    <source>
        <dbReference type="ARBA" id="ARBA00022840"/>
    </source>
</evidence>